<evidence type="ECO:0000256" key="1">
    <source>
        <dbReference type="ARBA" id="ARBA00022527"/>
    </source>
</evidence>
<keyword evidence="5" id="KW-1185">Reference proteome</keyword>
<feature type="domain" description="Histidine kinase/HSP90-like ATPase" evidence="2">
    <location>
        <begin position="66"/>
        <end position="177"/>
    </location>
</feature>
<keyword evidence="1" id="KW-0418">Kinase</keyword>
<dbReference type="CDD" id="cd16936">
    <property type="entry name" value="HATPase_RsbW-like"/>
    <property type="match status" value="1"/>
</dbReference>
<protein>
    <submittedName>
        <fullName evidence="3">ATP-binding protein</fullName>
    </submittedName>
</protein>
<dbReference type="EMBL" id="RBDX01000009">
    <property type="protein sequence ID" value="RKN09087.1"/>
    <property type="molecule type" value="Genomic_DNA"/>
</dbReference>
<dbReference type="Proteomes" id="UP000268652">
    <property type="component" value="Unassembled WGS sequence"/>
</dbReference>
<dbReference type="Pfam" id="PF13581">
    <property type="entry name" value="HATPase_c_2"/>
    <property type="match status" value="1"/>
</dbReference>
<keyword evidence="3" id="KW-0067">ATP-binding</keyword>
<gene>
    <name evidence="4" type="ORF">D7318_14275</name>
    <name evidence="3" type="ORF">D7319_14280</name>
</gene>
<dbReference type="Proteomes" id="UP000275024">
    <property type="component" value="Unassembled WGS sequence"/>
</dbReference>
<keyword evidence="1" id="KW-0723">Serine/threonine-protein kinase</keyword>
<dbReference type="SUPFAM" id="SSF55874">
    <property type="entry name" value="ATPase domain of HSP90 chaperone/DNA topoisomerase II/histidine kinase"/>
    <property type="match status" value="1"/>
</dbReference>
<dbReference type="EMBL" id="RBDY01000009">
    <property type="protein sequence ID" value="RKN22722.1"/>
    <property type="molecule type" value="Genomic_DNA"/>
</dbReference>
<dbReference type="PANTHER" id="PTHR35526:SF3">
    <property type="entry name" value="ANTI-SIGMA-F FACTOR RSBW"/>
    <property type="match status" value="1"/>
</dbReference>
<evidence type="ECO:0000313" key="5">
    <source>
        <dbReference type="Proteomes" id="UP000268652"/>
    </source>
</evidence>
<keyword evidence="3" id="KW-0547">Nucleotide-binding</keyword>
<dbReference type="GO" id="GO:0005524">
    <property type="term" value="F:ATP binding"/>
    <property type="evidence" value="ECO:0007669"/>
    <property type="project" value="UniProtKB-KW"/>
</dbReference>
<evidence type="ECO:0000313" key="4">
    <source>
        <dbReference type="EMBL" id="RKN22722.1"/>
    </source>
</evidence>
<dbReference type="AlphaFoldDB" id="A0A3A9WSI9"/>
<name>A0A3A9WSI9_9ACTN</name>
<dbReference type="InterPro" id="IPR036890">
    <property type="entry name" value="HATPase_C_sf"/>
</dbReference>
<dbReference type="Gene3D" id="3.30.565.10">
    <property type="entry name" value="Histidine kinase-like ATPase, C-terminal domain"/>
    <property type="match status" value="1"/>
</dbReference>
<evidence type="ECO:0000259" key="2">
    <source>
        <dbReference type="Pfam" id="PF13581"/>
    </source>
</evidence>
<reference evidence="5 6" key="1">
    <citation type="submission" date="2018-09" db="EMBL/GenBank/DDBJ databases">
        <title>Streptomyces sp. nov. DS1-2, an endophytic actinomycete isolated from roots of Dendrobium scabrilingue.</title>
        <authorList>
            <person name="Kuncharoen N."/>
            <person name="Kudo T."/>
            <person name="Ohkuma M."/>
            <person name="Yuki M."/>
            <person name="Tanasupawat S."/>
        </authorList>
    </citation>
    <scope>NUCLEOTIDE SEQUENCE [LARGE SCALE GENOMIC DNA]</scope>
    <source>
        <strain evidence="3 6">AZ1-7</strain>
        <strain evidence="4 5">DS1-2</strain>
    </source>
</reference>
<comment type="caution">
    <text evidence="3">The sequence shown here is derived from an EMBL/GenBank/DDBJ whole genome shotgun (WGS) entry which is preliminary data.</text>
</comment>
<dbReference type="InterPro" id="IPR050267">
    <property type="entry name" value="Anti-sigma-factor_SerPK"/>
</dbReference>
<dbReference type="OrthoDB" id="4301723at2"/>
<organism evidence="3 6">
    <name type="scientific">Streptomyces radicis</name>
    <dbReference type="NCBI Taxonomy" id="1750517"/>
    <lineage>
        <taxon>Bacteria</taxon>
        <taxon>Bacillati</taxon>
        <taxon>Actinomycetota</taxon>
        <taxon>Actinomycetes</taxon>
        <taxon>Kitasatosporales</taxon>
        <taxon>Streptomycetaceae</taxon>
        <taxon>Streptomyces</taxon>
    </lineage>
</organism>
<dbReference type="GO" id="GO:0004674">
    <property type="term" value="F:protein serine/threonine kinase activity"/>
    <property type="evidence" value="ECO:0007669"/>
    <property type="project" value="UniProtKB-KW"/>
</dbReference>
<dbReference type="PANTHER" id="PTHR35526">
    <property type="entry name" value="ANTI-SIGMA-F FACTOR RSBW-RELATED"/>
    <property type="match status" value="1"/>
</dbReference>
<sequence length="190" mass="21289">MSREFSRHLPRGVARVHAVLDHAPRSSRDAWSLRPCLGRRARLVRDGGVMSVALHGELARAWELRVRPEEIVEWRHRVTETVKEWDVARGAEDTVSLGVTELLSNVHRHAGDPHCWLRLRRLGAFVVVSVDDRFPQAPRVVEPGPSALGGRGLWLLRVMVDGHIGWVRTDEGKRIWFSAGPSDAPTESGA</sequence>
<dbReference type="InterPro" id="IPR003594">
    <property type="entry name" value="HATPase_dom"/>
</dbReference>
<evidence type="ECO:0000313" key="6">
    <source>
        <dbReference type="Proteomes" id="UP000275024"/>
    </source>
</evidence>
<accession>A0A3A9WSI9</accession>
<proteinExistence type="predicted"/>
<keyword evidence="1" id="KW-0808">Transferase</keyword>
<evidence type="ECO:0000313" key="3">
    <source>
        <dbReference type="EMBL" id="RKN09087.1"/>
    </source>
</evidence>